<reference evidence="10 11" key="1">
    <citation type="submission" date="2009-11" db="EMBL/GenBank/DDBJ databases">
        <title>Annotation of Allomyces macrogynus ATCC 38327.</title>
        <authorList>
            <consortium name="The Broad Institute Genome Sequencing Platform"/>
            <person name="Russ C."/>
            <person name="Cuomo C."/>
            <person name="Burger G."/>
            <person name="Gray M.W."/>
            <person name="Holland P.W.H."/>
            <person name="King N."/>
            <person name="Lang F.B.F."/>
            <person name="Roger A.J."/>
            <person name="Ruiz-Trillo I."/>
            <person name="Young S.K."/>
            <person name="Zeng Q."/>
            <person name="Gargeya S."/>
            <person name="Fitzgerald M."/>
            <person name="Haas B."/>
            <person name="Abouelleil A."/>
            <person name="Alvarado L."/>
            <person name="Arachchi H.M."/>
            <person name="Berlin A."/>
            <person name="Chapman S.B."/>
            <person name="Gearin G."/>
            <person name="Goldberg J."/>
            <person name="Griggs A."/>
            <person name="Gujja S."/>
            <person name="Hansen M."/>
            <person name="Heiman D."/>
            <person name="Howarth C."/>
            <person name="Larimer J."/>
            <person name="Lui A."/>
            <person name="MacDonald P.J.P."/>
            <person name="McCowen C."/>
            <person name="Montmayeur A."/>
            <person name="Murphy C."/>
            <person name="Neiman D."/>
            <person name="Pearson M."/>
            <person name="Priest M."/>
            <person name="Roberts A."/>
            <person name="Saif S."/>
            <person name="Shea T."/>
            <person name="Sisk P."/>
            <person name="Stolte C."/>
            <person name="Sykes S."/>
            <person name="Wortman J."/>
            <person name="Nusbaum C."/>
            <person name="Birren B."/>
        </authorList>
    </citation>
    <scope>NUCLEOTIDE SEQUENCE [LARGE SCALE GENOMIC DNA]</scope>
    <source>
        <strain evidence="10 11">ATCC 38327</strain>
    </source>
</reference>
<proteinExistence type="predicted"/>
<dbReference type="GO" id="GO:0009966">
    <property type="term" value="P:regulation of signal transduction"/>
    <property type="evidence" value="ECO:0007669"/>
    <property type="project" value="TreeGrafter"/>
</dbReference>
<sequence>MRLALAHPVPSENAYPVDLQLRAQYPGQLDLDPRLDPVHALPVPLATRDPSHSPSPLPGCRDGASIPRLPTFTPLILASIDFALSFNSSRRSPRARGQPREGPFRDFGACSISRTHGRPSIRPYRVVPTLFNLEDALWLRIQALVIMGNQMSEPVDLNGPAELRHFQLGRVIGKGAFGKVRVVERKKDGHKKVYALKYINKEHVIKQRAYRNIIRERSLLEKVFHPFIVNLCYAFQDDEYLFMVFDLMMGGDLRFHLTKFTHFPEPMVAFYAAEVSSALIYLQSRNVIHRDIKPDNLLLDERGHVHITDFNCACYLEDGKAIVSETGTQGYMAPEVFTNTGYRESVDWWSLGVTLYELLHGERPFNASTVDELIRLVSYEPIEWNCECSPEMLNFVLSLLDRTVSRRLGCGSRGVLDVRHHDLFQRYGYDWEKLVNKEIQPPFVPDSSAINFDARYELEELLLEEETLRPKRKRTSGVATGSNMINGVYVDPSHPMARELRILADEFHSFDYQIYERYTGITDPTKQSVGDPPSWVRCVDPPKPLSLSTPTSPSLDSVRPEDNPSPFKLQPKTATVAASCPALASDLIPPPMPAPPLPRRTTGSSNATATMATAATGTRAGSPVREVVSGLFHQRASLNRSGPEYTHVGPDGPGRSSSPVARGLPPPPPAHHRDTRTIQPIQVDFEPSIVPRASMSPPPHQPHPQQHQSATGSAGSAALSGSGGGGSPRVSPSRSGALATGSFG</sequence>
<dbReference type="SMART" id="SM00220">
    <property type="entry name" value="S_TKc"/>
    <property type="match status" value="1"/>
</dbReference>
<dbReference type="EMBL" id="GG745343">
    <property type="protein sequence ID" value="KNE63830.1"/>
    <property type="molecule type" value="Genomic_DNA"/>
</dbReference>
<evidence type="ECO:0000313" key="11">
    <source>
        <dbReference type="Proteomes" id="UP000054350"/>
    </source>
</evidence>
<evidence type="ECO:0000256" key="1">
    <source>
        <dbReference type="ARBA" id="ARBA00022527"/>
    </source>
</evidence>
<dbReference type="InterPro" id="IPR017441">
    <property type="entry name" value="Protein_kinase_ATP_BS"/>
</dbReference>
<evidence type="ECO:0000256" key="6">
    <source>
        <dbReference type="PROSITE-ProRule" id="PRU10141"/>
    </source>
</evidence>
<feature type="compositionally biased region" description="Low complexity" evidence="7">
    <location>
        <begin position="703"/>
        <end position="720"/>
    </location>
</feature>
<name>A0A0L0SN67_ALLM3</name>
<evidence type="ECO:0000256" key="5">
    <source>
        <dbReference type="ARBA" id="ARBA00022840"/>
    </source>
</evidence>
<dbReference type="Pfam" id="PF00069">
    <property type="entry name" value="Pkinase"/>
    <property type="match status" value="1"/>
</dbReference>
<dbReference type="PROSITE" id="PS50011">
    <property type="entry name" value="PROTEIN_KINASE_DOM"/>
    <property type="match status" value="1"/>
</dbReference>
<keyword evidence="11" id="KW-1185">Reference proteome</keyword>
<reference evidence="11" key="2">
    <citation type="submission" date="2009-11" db="EMBL/GenBank/DDBJ databases">
        <title>The Genome Sequence of Allomyces macrogynus strain ATCC 38327.</title>
        <authorList>
            <consortium name="The Broad Institute Genome Sequencing Platform"/>
            <person name="Russ C."/>
            <person name="Cuomo C."/>
            <person name="Shea T."/>
            <person name="Young S.K."/>
            <person name="Zeng Q."/>
            <person name="Koehrsen M."/>
            <person name="Haas B."/>
            <person name="Borodovsky M."/>
            <person name="Guigo R."/>
            <person name="Alvarado L."/>
            <person name="Berlin A."/>
            <person name="Borenstein D."/>
            <person name="Chen Z."/>
            <person name="Engels R."/>
            <person name="Freedman E."/>
            <person name="Gellesch M."/>
            <person name="Goldberg J."/>
            <person name="Griggs A."/>
            <person name="Gujja S."/>
            <person name="Heiman D."/>
            <person name="Hepburn T."/>
            <person name="Howarth C."/>
            <person name="Jen D."/>
            <person name="Larson L."/>
            <person name="Lewis B."/>
            <person name="Mehta T."/>
            <person name="Park D."/>
            <person name="Pearson M."/>
            <person name="Roberts A."/>
            <person name="Saif S."/>
            <person name="Shenoy N."/>
            <person name="Sisk P."/>
            <person name="Stolte C."/>
            <person name="Sykes S."/>
            <person name="Walk T."/>
            <person name="White J."/>
            <person name="Yandava C."/>
            <person name="Burger G."/>
            <person name="Gray M.W."/>
            <person name="Holland P.W.H."/>
            <person name="King N."/>
            <person name="Lang F.B.F."/>
            <person name="Roger A.J."/>
            <person name="Ruiz-Trillo I."/>
            <person name="Lander E."/>
            <person name="Nusbaum C."/>
        </authorList>
    </citation>
    <scope>NUCLEOTIDE SEQUENCE [LARGE SCALE GENOMIC DNA]</scope>
    <source>
        <strain evidence="11">ATCC 38327</strain>
    </source>
</reference>
<feature type="domain" description="AGC-kinase C-terminal" evidence="9">
    <location>
        <begin position="427"/>
        <end position="522"/>
    </location>
</feature>
<keyword evidence="3 6" id="KW-0547">Nucleotide-binding</keyword>
<gene>
    <name evidence="10" type="ORF">AMAG_08899</name>
</gene>
<dbReference type="PANTHER" id="PTHR24355:SF30">
    <property type="entry name" value="SERINE_THREONINE-PROTEIN KINASE 32B ISOFORM X1"/>
    <property type="match status" value="1"/>
</dbReference>
<evidence type="ECO:0000259" key="8">
    <source>
        <dbReference type="PROSITE" id="PS50011"/>
    </source>
</evidence>
<keyword evidence="2" id="KW-0808">Transferase</keyword>
<evidence type="ECO:0000313" key="10">
    <source>
        <dbReference type="EMBL" id="KNE63830.1"/>
    </source>
</evidence>
<dbReference type="InterPro" id="IPR008271">
    <property type="entry name" value="Ser/Thr_kinase_AS"/>
</dbReference>
<organism evidence="10 11">
    <name type="scientific">Allomyces macrogynus (strain ATCC 38327)</name>
    <name type="common">Allomyces javanicus var. macrogynus</name>
    <dbReference type="NCBI Taxonomy" id="578462"/>
    <lineage>
        <taxon>Eukaryota</taxon>
        <taxon>Fungi</taxon>
        <taxon>Fungi incertae sedis</taxon>
        <taxon>Blastocladiomycota</taxon>
        <taxon>Blastocladiomycetes</taxon>
        <taxon>Blastocladiales</taxon>
        <taxon>Blastocladiaceae</taxon>
        <taxon>Allomyces</taxon>
    </lineage>
</organism>
<dbReference type="OrthoDB" id="354826at2759"/>
<dbReference type="STRING" id="578462.A0A0L0SN67"/>
<dbReference type="GO" id="GO:0004703">
    <property type="term" value="F:G protein-coupled receptor kinase activity"/>
    <property type="evidence" value="ECO:0007669"/>
    <property type="project" value="TreeGrafter"/>
</dbReference>
<dbReference type="PROSITE" id="PS51285">
    <property type="entry name" value="AGC_KINASE_CTER"/>
    <property type="match status" value="1"/>
</dbReference>
<feature type="compositionally biased region" description="Low complexity" evidence="7">
    <location>
        <begin position="728"/>
        <end position="737"/>
    </location>
</feature>
<feature type="region of interest" description="Disordered" evidence="7">
    <location>
        <begin position="636"/>
        <end position="744"/>
    </location>
</feature>
<feature type="compositionally biased region" description="Low complexity" evidence="7">
    <location>
        <begin position="545"/>
        <end position="557"/>
    </location>
</feature>
<dbReference type="PROSITE" id="PS00107">
    <property type="entry name" value="PROTEIN_KINASE_ATP"/>
    <property type="match status" value="1"/>
</dbReference>
<dbReference type="PROSITE" id="PS00108">
    <property type="entry name" value="PROTEIN_KINASE_ST"/>
    <property type="match status" value="1"/>
</dbReference>
<dbReference type="AlphaFoldDB" id="A0A0L0SN67"/>
<feature type="region of interest" description="Disordered" evidence="7">
    <location>
        <begin position="90"/>
        <end position="109"/>
    </location>
</feature>
<evidence type="ECO:0000256" key="2">
    <source>
        <dbReference type="ARBA" id="ARBA00022679"/>
    </source>
</evidence>
<dbReference type="SUPFAM" id="SSF56112">
    <property type="entry name" value="Protein kinase-like (PK-like)"/>
    <property type="match status" value="1"/>
</dbReference>
<evidence type="ECO:0000259" key="9">
    <source>
        <dbReference type="PROSITE" id="PS51285"/>
    </source>
</evidence>
<feature type="domain" description="Protein kinase" evidence="8">
    <location>
        <begin position="166"/>
        <end position="424"/>
    </location>
</feature>
<keyword evidence="1" id="KW-0723">Serine/threonine-protein kinase</keyword>
<dbReference type="InterPro" id="IPR011009">
    <property type="entry name" value="Kinase-like_dom_sf"/>
</dbReference>
<keyword evidence="4 10" id="KW-0418">Kinase</keyword>
<dbReference type="Gene3D" id="1.10.510.10">
    <property type="entry name" value="Transferase(Phosphotransferase) domain 1"/>
    <property type="match status" value="1"/>
</dbReference>
<dbReference type="InterPro" id="IPR000719">
    <property type="entry name" value="Prot_kinase_dom"/>
</dbReference>
<dbReference type="GO" id="GO:0005524">
    <property type="term" value="F:ATP binding"/>
    <property type="evidence" value="ECO:0007669"/>
    <property type="project" value="UniProtKB-UniRule"/>
</dbReference>
<feature type="binding site" evidence="6">
    <location>
        <position position="197"/>
    </location>
    <ligand>
        <name>ATP</name>
        <dbReference type="ChEBI" id="CHEBI:30616"/>
    </ligand>
</feature>
<evidence type="ECO:0000256" key="3">
    <source>
        <dbReference type="ARBA" id="ARBA00022741"/>
    </source>
</evidence>
<feature type="region of interest" description="Disordered" evidence="7">
    <location>
        <begin position="541"/>
        <end position="567"/>
    </location>
</feature>
<dbReference type="Proteomes" id="UP000054350">
    <property type="component" value="Unassembled WGS sequence"/>
</dbReference>
<dbReference type="eggNOG" id="KOG0598">
    <property type="taxonomic scope" value="Eukaryota"/>
</dbReference>
<evidence type="ECO:0000256" key="4">
    <source>
        <dbReference type="ARBA" id="ARBA00022777"/>
    </source>
</evidence>
<protein>
    <submittedName>
        <fullName evidence="10">AGC/YANK protein kinase</fullName>
    </submittedName>
</protein>
<keyword evidence="5 6" id="KW-0067">ATP-binding</keyword>
<dbReference type="GO" id="GO:0001664">
    <property type="term" value="F:G protein-coupled receptor binding"/>
    <property type="evidence" value="ECO:0007669"/>
    <property type="project" value="TreeGrafter"/>
</dbReference>
<dbReference type="GO" id="GO:0007186">
    <property type="term" value="P:G protein-coupled receptor signaling pathway"/>
    <property type="evidence" value="ECO:0007669"/>
    <property type="project" value="TreeGrafter"/>
</dbReference>
<evidence type="ECO:0000256" key="7">
    <source>
        <dbReference type="SAM" id="MobiDB-lite"/>
    </source>
</evidence>
<dbReference type="InterPro" id="IPR000961">
    <property type="entry name" value="AGC-kinase_C"/>
</dbReference>
<accession>A0A0L0SN67</accession>
<dbReference type="VEuPathDB" id="FungiDB:AMAG_08899"/>
<dbReference type="Gene3D" id="3.30.200.20">
    <property type="entry name" value="Phosphorylase Kinase, domain 1"/>
    <property type="match status" value="1"/>
</dbReference>
<dbReference type="PANTHER" id="PTHR24355">
    <property type="entry name" value="G PROTEIN-COUPLED RECEPTOR KINASE/RIBOSOMAL PROTEIN S6 KINASE"/>
    <property type="match status" value="1"/>
</dbReference>